<name>A0ACD3AFH6_9AGAR</name>
<evidence type="ECO:0000313" key="1">
    <source>
        <dbReference type="EMBL" id="TFK64502.1"/>
    </source>
</evidence>
<organism evidence="1 2">
    <name type="scientific">Pluteus cervinus</name>
    <dbReference type="NCBI Taxonomy" id="181527"/>
    <lineage>
        <taxon>Eukaryota</taxon>
        <taxon>Fungi</taxon>
        <taxon>Dikarya</taxon>
        <taxon>Basidiomycota</taxon>
        <taxon>Agaricomycotina</taxon>
        <taxon>Agaricomycetes</taxon>
        <taxon>Agaricomycetidae</taxon>
        <taxon>Agaricales</taxon>
        <taxon>Pluteineae</taxon>
        <taxon>Pluteaceae</taxon>
        <taxon>Pluteus</taxon>
    </lineage>
</organism>
<dbReference type="Proteomes" id="UP000308600">
    <property type="component" value="Unassembled WGS sequence"/>
</dbReference>
<reference evidence="1 2" key="1">
    <citation type="journal article" date="2019" name="Nat. Ecol. Evol.">
        <title>Megaphylogeny resolves global patterns of mushroom evolution.</title>
        <authorList>
            <person name="Varga T."/>
            <person name="Krizsan K."/>
            <person name="Foldi C."/>
            <person name="Dima B."/>
            <person name="Sanchez-Garcia M."/>
            <person name="Sanchez-Ramirez S."/>
            <person name="Szollosi G.J."/>
            <person name="Szarkandi J.G."/>
            <person name="Papp V."/>
            <person name="Albert L."/>
            <person name="Andreopoulos W."/>
            <person name="Angelini C."/>
            <person name="Antonin V."/>
            <person name="Barry K.W."/>
            <person name="Bougher N.L."/>
            <person name="Buchanan P."/>
            <person name="Buyck B."/>
            <person name="Bense V."/>
            <person name="Catcheside P."/>
            <person name="Chovatia M."/>
            <person name="Cooper J."/>
            <person name="Damon W."/>
            <person name="Desjardin D."/>
            <person name="Finy P."/>
            <person name="Geml J."/>
            <person name="Haridas S."/>
            <person name="Hughes K."/>
            <person name="Justo A."/>
            <person name="Karasinski D."/>
            <person name="Kautmanova I."/>
            <person name="Kiss B."/>
            <person name="Kocsube S."/>
            <person name="Kotiranta H."/>
            <person name="LaButti K.M."/>
            <person name="Lechner B.E."/>
            <person name="Liimatainen K."/>
            <person name="Lipzen A."/>
            <person name="Lukacs Z."/>
            <person name="Mihaltcheva S."/>
            <person name="Morgado L.N."/>
            <person name="Niskanen T."/>
            <person name="Noordeloos M.E."/>
            <person name="Ohm R.A."/>
            <person name="Ortiz-Santana B."/>
            <person name="Ovrebo C."/>
            <person name="Racz N."/>
            <person name="Riley R."/>
            <person name="Savchenko A."/>
            <person name="Shiryaev A."/>
            <person name="Soop K."/>
            <person name="Spirin V."/>
            <person name="Szebenyi C."/>
            <person name="Tomsovsky M."/>
            <person name="Tulloss R.E."/>
            <person name="Uehling J."/>
            <person name="Grigoriev I.V."/>
            <person name="Vagvolgyi C."/>
            <person name="Papp T."/>
            <person name="Martin F.M."/>
            <person name="Miettinen O."/>
            <person name="Hibbett D.S."/>
            <person name="Nagy L.G."/>
        </authorList>
    </citation>
    <scope>NUCLEOTIDE SEQUENCE [LARGE SCALE GENOMIC DNA]</scope>
    <source>
        <strain evidence="1 2">NL-1719</strain>
    </source>
</reference>
<protein>
    <submittedName>
        <fullName evidence="1">Hydrophobin-263</fullName>
    </submittedName>
</protein>
<sequence>MFSSISTIFLLALPLLATASVLPRQSEHCNVNGDVGLFLCCRDVQESTTANLALFSALLGTDIPDLGGSIGCKLDGLKRSAQPACCTASIFDGLIGLGCTYINIDL</sequence>
<proteinExistence type="predicted"/>
<gene>
    <name evidence="1" type="ORF">BDN72DRAFT_846547</name>
</gene>
<keyword evidence="2" id="KW-1185">Reference proteome</keyword>
<dbReference type="EMBL" id="ML208472">
    <property type="protein sequence ID" value="TFK64502.1"/>
    <property type="molecule type" value="Genomic_DNA"/>
</dbReference>
<accession>A0ACD3AFH6</accession>
<evidence type="ECO:0000313" key="2">
    <source>
        <dbReference type="Proteomes" id="UP000308600"/>
    </source>
</evidence>